<comment type="caution">
    <text evidence="5">The sequence shown here is derived from an EMBL/GenBank/DDBJ whole genome shotgun (WGS) entry which is preliminary data.</text>
</comment>
<dbReference type="InterPro" id="IPR016181">
    <property type="entry name" value="Acyl_CoA_acyltransferase"/>
</dbReference>
<evidence type="ECO:0000256" key="3">
    <source>
        <dbReference type="ARBA" id="ARBA00023315"/>
    </source>
</evidence>
<dbReference type="NCBIfam" id="TIGR03243">
    <property type="entry name" value="arg_catab_AOST"/>
    <property type="match status" value="1"/>
</dbReference>
<feature type="compositionally biased region" description="Basic and acidic residues" evidence="4">
    <location>
        <begin position="371"/>
        <end position="380"/>
    </location>
</feature>
<organism evidence="5 6">
    <name type="scientific">Marinobacter confluentis</name>
    <dbReference type="NCBI Taxonomy" id="1697557"/>
    <lineage>
        <taxon>Bacteria</taxon>
        <taxon>Pseudomonadati</taxon>
        <taxon>Pseudomonadota</taxon>
        <taxon>Gammaproteobacteria</taxon>
        <taxon>Pseudomonadales</taxon>
        <taxon>Marinobacteraceae</taxon>
        <taxon>Marinobacter</taxon>
    </lineage>
</organism>
<dbReference type="PANTHER" id="PTHR30420">
    <property type="entry name" value="N-SUCCINYLARGININE DIHYDROLASE"/>
    <property type="match status" value="1"/>
</dbReference>
<dbReference type="Pfam" id="PF04958">
    <property type="entry name" value="AstA"/>
    <property type="match status" value="1"/>
</dbReference>
<evidence type="ECO:0000256" key="4">
    <source>
        <dbReference type="SAM" id="MobiDB-lite"/>
    </source>
</evidence>
<accession>A0A4Z1CHP6</accession>
<evidence type="ECO:0000256" key="1">
    <source>
        <dbReference type="ARBA" id="ARBA00022503"/>
    </source>
</evidence>
<dbReference type="OrthoDB" id="21121at2"/>
<evidence type="ECO:0000256" key="2">
    <source>
        <dbReference type="ARBA" id="ARBA00022679"/>
    </source>
</evidence>
<dbReference type="SUPFAM" id="SSF55729">
    <property type="entry name" value="Acyl-CoA N-acyltransferases (Nat)"/>
    <property type="match status" value="1"/>
</dbReference>
<protein>
    <submittedName>
        <fullName evidence="5">Arginine N-succinyltransferase</fullName>
    </submittedName>
</protein>
<dbReference type="InterPro" id="IPR007041">
    <property type="entry name" value="Arg_succinylTrfase_AstA/AruG"/>
</dbReference>
<dbReference type="PANTHER" id="PTHR30420:SF1">
    <property type="entry name" value="ARGININE N-SUCCINYLTRANSFERASE"/>
    <property type="match status" value="1"/>
</dbReference>
<keyword evidence="1" id="KW-0056">Arginine metabolism</keyword>
<proteinExistence type="predicted"/>
<keyword evidence="2 5" id="KW-0808">Transferase</keyword>
<dbReference type="Proteomes" id="UP000298325">
    <property type="component" value="Unassembled WGS sequence"/>
</dbReference>
<dbReference type="AlphaFoldDB" id="A0A4Z1CHP6"/>
<dbReference type="RefSeq" id="WP_135802833.1">
    <property type="nucleotide sequence ID" value="NZ_SRPF01000002.1"/>
</dbReference>
<dbReference type="GO" id="GO:0006527">
    <property type="term" value="P:L-arginine catabolic process"/>
    <property type="evidence" value="ECO:0007669"/>
    <property type="project" value="InterPro"/>
</dbReference>
<name>A0A4Z1CHP6_9GAMM</name>
<gene>
    <name evidence="5" type="ORF">E5Q11_07760</name>
</gene>
<feature type="region of interest" description="Disordered" evidence="4">
    <location>
        <begin position="361"/>
        <end position="380"/>
    </location>
</feature>
<reference evidence="5 6" key="1">
    <citation type="submission" date="2019-04" db="EMBL/GenBank/DDBJ databases">
        <authorList>
            <person name="Park S."/>
            <person name="Yoon J.-H."/>
        </authorList>
    </citation>
    <scope>NUCLEOTIDE SEQUENCE [LARGE SCALE GENOMIC DNA]</scope>
    <source>
        <strain evidence="5 6">HJM-18</strain>
    </source>
</reference>
<feature type="compositionally biased region" description="Polar residues" evidence="4">
    <location>
        <begin position="361"/>
        <end position="370"/>
    </location>
</feature>
<dbReference type="GO" id="GO:0008791">
    <property type="term" value="F:arginine N-succinyltransferase activity"/>
    <property type="evidence" value="ECO:0007669"/>
    <property type="project" value="InterPro"/>
</dbReference>
<evidence type="ECO:0000313" key="5">
    <source>
        <dbReference type="EMBL" id="TGN40172.1"/>
    </source>
</evidence>
<dbReference type="EMBL" id="SRPF01000002">
    <property type="protein sequence ID" value="TGN40172.1"/>
    <property type="molecule type" value="Genomic_DNA"/>
</dbReference>
<sequence>MIIRPVAMSDLAELKTIAAESGPGFTSLVNDHDFLVQKIERSIASFADANGQQAAGSYLFVLVEPNTGSIMGTTGIEASVGTRRPLYHYRVGHATRQSPTLGLSRHQQTLTLCNHYKGGSEICTLYLRPQYRRAWAGKLLSRVRFLFMAQHPERFANTVIAEMRGVSDPSGESPFWRWLQTHFVDLDFATVSQMVGTGDNGFIADLMPEHPLYTSLMDEPARAVIGKVHPDTRPALHMLESEGFRFNGFIDPFDGGPTIEAPVQTLRSVRQSSHCRARIGPDRTPSKAPWTNGGQGKTLMVANTSLADFRATITTAARYLPAHQLLEIPESLANSLGLDIDSMGGADVWFADLEAAGQNQNRAMATSRQSDPIKEAFRAH</sequence>
<evidence type="ECO:0000313" key="6">
    <source>
        <dbReference type="Proteomes" id="UP000298325"/>
    </source>
</evidence>
<keyword evidence="3" id="KW-0012">Acyltransferase</keyword>
<keyword evidence="6" id="KW-1185">Reference proteome</keyword>